<protein>
    <recommendedName>
        <fullName evidence="1">tRNA 5-carboxymethoxyuridine methyltransferase</fullName>
        <ecNumber evidence="1">2.1.1.-</ecNumber>
    </recommendedName>
    <alternativeName>
        <fullName evidence="1">cmo5U methyltransferase</fullName>
    </alternativeName>
</protein>
<keyword evidence="1" id="KW-0949">S-adenosyl-L-methionine</keyword>
<evidence type="ECO:0000256" key="2">
    <source>
        <dbReference type="SAM" id="MobiDB-lite"/>
    </source>
</evidence>
<accession>U4T8S4</accession>
<proteinExistence type="inferred from homology"/>
<feature type="binding site" evidence="1">
    <location>
        <begin position="88"/>
        <end position="89"/>
    </location>
    <ligand>
        <name>S-adenosyl-L-methionine</name>
        <dbReference type="ChEBI" id="CHEBI:59789"/>
    </ligand>
</feature>
<evidence type="ECO:0000313" key="3">
    <source>
        <dbReference type="EMBL" id="ERL55094.1"/>
    </source>
</evidence>
<sequence length="316" mass="35832">MQTSRQNTEKRDNQSIDSTKQTTYQAVTQPKVTRSDRSFDAIADHFEKKVYGGLKGEIRLAVLRRDIFEYSAQMSKSLGRPLRILDVGAGLAQIAIELAAQGHSVVINDISVNMLEKAKASAALIDEDLDITWYVCPYQALADKLIEDNLTKDHEQKSTDNAVKASAKFDLIMSHALLEWLAEPAMVMDFFDRQLADHGALSLCFYNPASFDYRNLIMGNFNLLDNTGYQADNKKSLTPNHPVAKEEVESWLAAHHYHIVRTSGLRVFHDYAPLKRGGHNDPDAVIRMELRYSQQEPYKWLGRYLHIMATRQADSL</sequence>
<reference evidence="3 4" key="1">
    <citation type="journal article" date="2013" name="Genome Announc.">
        <title>Draft Genome Sequence of Psychrobacter aquaticus Strain CMS 56T, Isolated from a Cyanobacterial Mat Sample Collected from Water Bodies in the McMurdo Dry Valley Region of Antarctica.</title>
        <authorList>
            <person name="Reddy G.S."/>
            <person name="Ara S."/>
            <person name="Singh A."/>
            <person name="Kumar Pinnaka A."/>
            <person name="Shivaji S."/>
        </authorList>
    </citation>
    <scope>NUCLEOTIDE SEQUENCE [LARGE SCALE GENOMIC DNA]</scope>
    <source>
        <strain evidence="3 4">CMS 56</strain>
    </source>
</reference>
<comment type="catalytic activity">
    <reaction evidence="1">
        <text>5-carboxymethoxyuridine(34) in tRNA + S-adenosyl-L-methionine = 5-methoxycarbonylmethoxyuridine(34) in tRNA + S-adenosyl-L-homocysteine</text>
        <dbReference type="Rhea" id="RHEA:54080"/>
        <dbReference type="Rhea" id="RHEA-COMP:13383"/>
        <dbReference type="Rhea" id="RHEA-COMP:13781"/>
        <dbReference type="ChEBI" id="CHEBI:57856"/>
        <dbReference type="ChEBI" id="CHEBI:59789"/>
        <dbReference type="ChEBI" id="CHEBI:136879"/>
        <dbReference type="ChEBI" id="CHEBI:138053"/>
    </reaction>
</comment>
<gene>
    <name evidence="1" type="primary">cmoM</name>
    <name evidence="3" type="ORF">M917_2440</name>
</gene>
<dbReference type="EMBL" id="AUSW01000034">
    <property type="protein sequence ID" value="ERL55094.1"/>
    <property type="molecule type" value="Genomic_DNA"/>
</dbReference>
<keyword evidence="4" id="KW-1185">Reference proteome</keyword>
<dbReference type="HAMAP" id="MF_02057">
    <property type="entry name" value="tRNA_methyltr_CmoM"/>
    <property type="match status" value="1"/>
</dbReference>
<name>U4T8S4_9GAMM</name>
<dbReference type="InterPro" id="IPR029063">
    <property type="entry name" value="SAM-dependent_MTases_sf"/>
</dbReference>
<feature type="region of interest" description="Disordered" evidence="2">
    <location>
        <begin position="1"/>
        <end position="30"/>
    </location>
</feature>
<dbReference type="eggNOG" id="COG2227">
    <property type="taxonomic scope" value="Bacteria"/>
</dbReference>
<comment type="caution">
    <text evidence="3">The sequence shown here is derived from an EMBL/GenBank/DDBJ whole genome shotgun (WGS) entry which is preliminary data.</text>
</comment>
<feature type="binding site" evidence="1">
    <location>
        <position position="175"/>
    </location>
    <ligand>
        <name>S-adenosyl-L-methionine</name>
        <dbReference type="ChEBI" id="CHEBI:59789"/>
    </ligand>
</feature>
<dbReference type="CDD" id="cd02440">
    <property type="entry name" value="AdoMet_MTases"/>
    <property type="match status" value="1"/>
</dbReference>
<dbReference type="GO" id="GO:0006400">
    <property type="term" value="P:tRNA modification"/>
    <property type="evidence" value="ECO:0007669"/>
    <property type="project" value="UniProtKB-UniRule"/>
</dbReference>
<dbReference type="SUPFAM" id="SSF53335">
    <property type="entry name" value="S-adenosyl-L-methionine-dependent methyltransferases"/>
    <property type="match status" value="1"/>
</dbReference>
<keyword evidence="1 3" id="KW-0808">Transferase</keyword>
<dbReference type="RefSeq" id="WP_021815058.1">
    <property type="nucleotide sequence ID" value="NZ_AUSW01000034.1"/>
</dbReference>
<dbReference type="AlphaFoldDB" id="U4T8S4"/>
<dbReference type="GO" id="GO:0097697">
    <property type="term" value="F:tRNA (5-carboxymethoxyuridine(34)-5-O)-methyltransferase activity"/>
    <property type="evidence" value="ECO:0007669"/>
    <property type="project" value="UniProtKB-UniRule"/>
</dbReference>
<evidence type="ECO:0000256" key="1">
    <source>
        <dbReference type="HAMAP-Rule" id="MF_02057"/>
    </source>
</evidence>
<dbReference type="GO" id="GO:0032259">
    <property type="term" value="P:methylation"/>
    <property type="evidence" value="ECO:0007669"/>
    <property type="project" value="UniProtKB-KW"/>
</dbReference>
<dbReference type="OrthoDB" id="4697647at2"/>
<comment type="function">
    <text evidence="1">Catalyzes the methylation of 5-carboxymethoxyuridine (cmo5U) to form 5-methoxycarbonylmethoxyuridine (mcmo5U) at position 34 in tRNAs.</text>
</comment>
<dbReference type="EC" id="2.1.1.-" evidence="1"/>
<dbReference type="STRING" id="1354303.M917_2440"/>
<comment type="caution">
    <text evidence="1">Lacks conserved residue(s) required for the propagation of feature annotation.</text>
</comment>
<comment type="similarity">
    <text evidence="1">Belongs to the class I-like SAM-binding methyltransferase superfamily. CmoM family.</text>
</comment>
<feature type="binding site" evidence="1">
    <location>
        <position position="59"/>
    </location>
    <ligand>
        <name>S-adenosyl-L-methionine</name>
        <dbReference type="ChEBI" id="CHEBI:59789"/>
    </ligand>
</feature>
<keyword evidence="1" id="KW-0819">tRNA processing</keyword>
<feature type="binding site" evidence="1">
    <location>
        <position position="109"/>
    </location>
    <ligand>
        <name>S-adenosyl-L-methionine</name>
        <dbReference type="ChEBI" id="CHEBI:59789"/>
    </ligand>
</feature>
<keyword evidence="1 3" id="KW-0489">Methyltransferase</keyword>
<dbReference type="InterPro" id="IPR033664">
    <property type="entry name" value="Cmo5U_methylTrfase"/>
</dbReference>
<organism evidence="3 4">
    <name type="scientific">Psychrobacter aquaticus CMS 56</name>
    <dbReference type="NCBI Taxonomy" id="1354303"/>
    <lineage>
        <taxon>Bacteria</taxon>
        <taxon>Pseudomonadati</taxon>
        <taxon>Pseudomonadota</taxon>
        <taxon>Gammaproteobacteria</taxon>
        <taxon>Moraxellales</taxon>
        <taxon>Moraxellaceae</taxon>
        <taxon>Psychrobacter</taxon>
    </lineage>
</organism>
<feature type="compositionally biased region" description="Polar residues" evidence="2">
    <location>
        <begin position="15"/>
        <end position="30"/>
    </location>
</feature>
<dbReference type="Pfam" id="PF13489">
    <property type="entry name" value="Methyltransf_23"/>
    <property type="match status" value="1"/>
</dbReference>
<dbReference type="Gene3D" id="3.40.50.150">
    <property type="entry name" value="Vaccinia Virus protein VP39"/>
    <property type="match status" value="1"/>
</dbReference>
<evidence type="ECO:0000313" key="4">
    <source>
        <dbReference type="Proteomes" id="UP000016761"/>
    </source>
</evidence>
<dbReference type="Proteomes" id="UP000016761">
    <property type="component" value="Unassembled WGS sequence"/>
</dbReference>
<dbReference type="PATRIC" id="fig|1354303.4.peg.2404"/>